<evidence type="ECO:0000256" key="1">
    <source>
        <dbReference type="SAM" id="MobiDB-lite"/>
    </source>
</evidence>
<evidence type="ECO:0000313" key="3">
    <source>
        <dbReference type="Proteomes" id="UP000475214"/>
    </source>
</evidence>
<dbReference type="AlphaFoldDB" id="A0A6L9SHS0"/>
<dbReference type="RefSeq" id="WP_163745228.1">
    <property type="nucleotide sequence ID" value="NZ_JAAGOA010000040.1"/>
</dbReference>
<evidence type="ECO:0000313" key="2">
    <source>
        <dbReference type="EMBL" id="NEE04683.1"/>
    </source>
</evidence>
<feature type="region of interest" description="Disordered" evidence="1">
    <location>
        <begin position="70"/>
        <end position="89"/>
    </location>
</feature>
<organism evidence="2 3">
    <name type="scientific">Phytoactinopolyspora halotolerans</name>
    <dbReference type="NCBI Taxonomy" id="1981512"/>
    <lineage>
        <taxon>Bacteria</taxon>
        <taxon>Bacillati</taxon>
        <taxon>Actinomycetota</taxon>
        <taxon>Actinomycetes</taxon>
        <taxon>Jiangellales</taxon>
        <taxon>Jiangellaceae</taxon>
        <taxon>Phytoactinopolyspora</taxon>
    </lineage>
</organism>
<reference evidence="2 3" key="1">
    <citation type="submission" date="2020-02" db="EMBL/GenBank/DDBJ databases">
        <authorList>
            <person name="Li X.-J."/>
            <person name="Han X.-M."/>
        </authorList>
    </citation>
    <scope>NUCLEOTIDE SEQUENCE [LARGE SCALE GENOMIC DNA]</scope>
    <source>
        <strain evidence="2 3">CCTCC AB 2017055</strain>
    </source>
</reference>
<dbReference type="Proteomes" id="UP000475214">
    <property type="component" value="Unassembled WGS sequence"/>
</dbReference>
<dbReference type="EMBL" id="JAAGOA010000040">
    <property type="protein sequence ID" value="NEE04683.1"/>
    <property type="molecule type" value="Genomic_DNA"/>
</dbReference>
<comment type="caution">
    <text evidence="2">The sequence shown here is derived from an EMBL/GenBank/DDBJ whole genome shotgun (WGS) entry which is preliminary data.</text>
</comment>
<accession>A0A6L9SHS0</accession>
<proteinExistence type="predicted"/>
<name>A0A6L9SHS0_9ACTN</name>
<keyword evidence="3" id="KW-1185">Reference proteome</keyword>
<feature type="region of interest" description="Disordered" evidence="1">
    <location>
        <begin position="1"/>
        <end position="40"/>
    </location>
</feature>
<protein>
    <submittedName>
        <fullName evidence="2">Uncharacterized protein</fullName>
    </submittedName>
</protein>
<sequence length="89" mass="9317">MVQEESADPGEAFDVQPSGGRTQAWGSTHGATDGGGTTGDAAVDAALQALTQLDRRPVHEHAAVFEQVHRSLQDRLADDSVADPGHGRE</sequence>
<gene>
    <name evidence="2" type="ORF">G1H10_31430</name>
</gene>